<sequence length="72" mass="8311">MSDSEFISNDDDTEVLTNDFIERIPDDSDLSDGEDNDSYSYNMSSSTLMLNVKLSFLTWKAAFQHIKQWAHQ</sequence>
<dbReference type="STRING" id="94130.A0A2Z6QHS1"/>
<accession>A0A2Z6QHS1</accession>
<protein>
    <submittedName>
        <fullName evidence="1">Uncharacterized protein</fullName>
    </submittedName>
</protein>
<name>A0A2Z6QHS1_9GLOM</name>
<evidence type="ECO:0000313" key="3">
    <source>
        <dbReference type="Proteomes" id="UP000247702"/>
    </source>
</evidence>
<evidence type="ECO:0000313" key="2">
    <source>
        <dbReference type="EMBL" id="GES90879.1"/>
    </source>
</evidence>
<evidence type="ECO:0000313" key="1">
    <source>
        <dbReference type="EMBL" id="GBB84344.1"/>
    </source>
</evidence>
<dbReference type="Proteomes" id="UP000615446">
    <property type="component" value="Unassembled WGS sequence"/>
</dbReference>
<organism evidence="1 3">
    <name type="scientific">Rhizophagus clarus</name>
    <dbReference type="NCBI Taxonomy" id="94130"/>
    <lineage>
        <taxon>Eukaryota</taxon>
        <taxon>Fungi</taxon>
        <taxon>Fungi incertae sedis</taxon>
        <taxon>Mucoromycota</taxon>
        <taxon>Glomeromycotina</taxon>
        <taxon>Glomeromycetes</taxon>
        <taxon>Glomerales</taxon>
        <taxon>Glomeraceae</taxon>
        <taxon>Rhizophagus</taxon>
    </lineage>
</organism>
<gene>
    <name evidence="2" type="ORF">RCL2_001770700</name>
    <name evidence="1" type="ORF">RclHR1_10970005</name>
</gene>
<dbReference type="EMBL" id="BEXD01000110">
    <property type="protein sequence ID" value="GBB84344.1"/>
    <property type="molecule type" value="Genomic_DNA"/>
</dbReference>
<dbReference type="EMBL" id="BLAL01000196">
    <property type="protein sequence ID" value="GES90879.1"/>
    <property type="molecule type" value="Genomic_DNA"/>
</dbReference>
<comment type="caution">
    <text evidence="1">The sequence shown here is derived from an EMBL/GenBank/DDBJ whole genome shotgun (WGS) entry which is preliminary data.</text>
</comment>
<dbReference type="AlphaFoldDB" id="A0A2Z6QHS1"/>
<dbReference type="Proteomes" id="UP000247702">
    <property type="component" value="Unassembled WGS sequence"/>
</dbReference>
<reference evidence="2" key="2">
    <citation type="submission" date="2019-10" db="EMBL/GenBank/DDBJ databases">
        <title>Conservation and host-specific expression of non-tandemly repeated heterogenous ribosome RNA gene in arbuscular mycorrhizal fungi.</title>
        <authorList>
            <person name="Maeda T."/>
            <person name="Kobayashi Y."/>
            <person name="Nakagawa T."/>
            <person name="Ezawa T."/>
            <person name="Yamaguchi K."/>
            <person name="Bino T."/>
            <person name="Nishimoto Y."/>
            <person name="Shigenobu S."/>
            <person name="Kawaguchi M."/>
        </authorList>
    </citation>
    <scope>NUCLEOTIDE SEQUENCE</scope>
    <source>
        <strain evidence="2">HR1</strain>
    </source>
</reference>
<keyword evidence="3" id="KW-1185">Reference proteome</keyword>
<reference evidence="1 3" key="1">
    <citation type="submission" date="2017-11" db="EMBL/GenBank/DDBJ databases">
        <title>The genome of Rhizophagus clarus HR1 reveals common genetic basis of auxotrophy among arbuscular mycorrhizal fungi.</title>
        <authorList>
            <person name="Kobayashi Y."/>
        </authorList>
    </citation>
    <scope>NUCLEOTIDE SEQUENCE [LARGE SCALE GENOMIC DNA]</scope>
    <source>
        <strain evidence="1 3">HR1</strain>
    </source>
</reference>
<proteinExistence type="predicted"/>